<keyword evidence="4" id="KW-0813">Transport</keyword>
<dbReference type="EMBL" id="MU404356">
    <property type="protein sequence ID" value="KAI1611394.1"/>
    <property type="molecule type" value="Genomic_DNA"/>
</dbReference>
<proteinExistence type="inferred from homology"/>
<comment type="subcellular location">
    <subcellularLocation>
        <location evidence="1">Mitochondrion inner membrane</location>
    </subcellularLocation>
</comment>
<evidence type="ECO:0000256" key="2">
    <source>
        <dbReference type="ARBA" id="ARBA00006842"/>
    </source>
</evidence>
<dbReference type="Gene3D" id="6.10.280.70">
    <property type="match status" value="1"/>
</dbReference>
<dbReference type="Pfam" id="PF05873">
    <property type="entry name" value="Mt_ATP-synt_D"/>
    <property type="match status" value="1"/>
</dbReference>
<reference evidence="13" key="1">
    <citation type="journal article" date="2022" name="bioRxiv">
        <title>Deciphering the potential niche of two novel black yeast fungi from a biological soil crust based on their genomes, phenotypes, and melanin regulation.</title>
        <authorList>
            <consortium name="DOE Joint Genome Institute"/>
            <person name="Carr E.C."/>
            <person name="Barton Q."/>
            <person name="Grambo S."/>
            <person name="Sullivan M."/>
            <person name="Renfro C.M."/>
            <person name="Kuo A."/>
            <person name="Pangilinan J."/>
            <person name="Lipzen A."/>
            <person name="Keymanesh K."/>
            <person name="Savage E."/>
            <person name="Barry K."/>
            <person name="Grigoriev I.V."/>
            <person name="Riekhof W.R."/>
            <person name="Harris S.S."/>
        </authorList>
    </citation>
    <scope>NUCLEOTIDE SEQUENCE</scope>
    <source>
        <strain evidence="13">JF 03-4F</strain>
    </source>
</reference>
<keyword evidence="10" id="KW-0472">Membrane</keyword>
<accession>A0AAN6IDB0</accession>
<dbReference type="InterPro" id="IPR036228">
    <property type="entry name" value="ATP_synth_F0_dsu_sf_mt"/>
</dbReference>
<keyword evidence="5" id="KW-0138">CF(0)</keyword>
<dbReference type="GO" id="GO:0015078">
    <property type="term" value="F:proton transmembrane transporter activity"/>
    <property type="evidence" value="ECO:0007669"/>
    <property type="project" value="InterPro"/>
</dbReference>
<dbReference type="AlphaFoldDB" id="A0AAN6IDB0"/>
<dbReference type="SUPFAM" id="SSF161065">
    <property type="entry name" value="ATP synthase D chain-like"/>
    <property type="match status" value="1"/>
</dbReference>
<comment type="similarity">
    <text evidence="2">Belongs to the ATPase d subunit family.</text>
</comment>
<keyword evidence="8" id="KW-0406">Ion transport</keyword>
<evidence type="ECO:0000256" key="10">
    <source>
        <dbReference type="ARBA" id="ARBA00023136"/>
    </source>
</evidence>
<gene>
    <name evidence="13" type="ORF">EDD36DRAFT_441399</name>
</gene>
<protein>
    <recommendedName>
        <fullName evidence="3">ATP synthase subunit d, mitochondrial</fullName>
    </recommendedName>
</protein>
<dbReference type="GO" id="GO:0045259">
    <property type="term" value="C:proton-transporting ATP synthase complex"/>
    <property type="evidence" value="ECO:0007669"/>
    <property type="project" value="UniProtKB-KW"/>
</dbReference>
<comment type="caution">
    <text evidence="13">The sequence shown here is derived from an EMBL/GenBank/DDBJ whole genome shotgun (WGS) entry which is preliminary data.</text>
</comment>
<feature type="coiled-coil region" evidence="12">
    <location>
        <begin position="155"/>
        <end position="182"/>
    </location>
</feature>
<keyword evidence="6" id="KW-0375">Hydrogen ion transport</keyword>
<dbReference type="GO" id="GO:0005743">
    <property type="term" value="C:mitochondrial inner membrane"/>
    <property type="evidence" value="ECO:0007669"/>
    <property type="project" value="UniProtKB-SubCell"/>
</dbReference>
<evidence type="ECO:0000256" key="1">
    <source>
        <dbReference type="ARBA" id="ARBA00004273"/>
    </source>
</evidence>
<dbReference type="GO" id="GO:0015986">
    <property type="term" value="P:proton motive force-driven ATP synthesis"/>
    <property type="evidence" value="ECO:0007669"/>
    <property type="project" value="InterPro"/>
</dbReference>
<keyword evidence="7" id="KW-0999">Mitochondrion inner membrane</keyword>
<evidence type="ECO:0000313" key="13">
    <source>
        <dbReference type="EMBL" id="KAI1611394.1"/>
    </source>
</evidence>
<evidence type="ECO:0000256" key="3">
    <source>
        <dbReference type="ARBA" id="ARBA00021688"/>
    </source>
</evidence>
<keyword evidence="9" id="KW-0496">Mitochondrion</keyword>
<evidence type="ECO:0000256" key="7">
    <source>
        <dbReference type="ARBA" id="ARBA00022792"/>
    </source>
</evidence>
<organism evidence="13 14">
    <name type="scientific">Exophiala viscosa</name>
    <dbReference type="NCBI Taxonomy" id="2486360"/>
    <lineage>
        <taxon>Eukaryota</taxon>
        <taxon>Fungi</taxon>
        <taxon>Dikarya</taxon>
        <taxon>Ascomycota</taxon>
        <taxon>Pezizomycotina</taxon>
        <taxon>Eurotiomycetes</taxon>
        <taxon>Chaetothyriomycetidae</taxon>
        <taxon>Chaetothyriales</taxon>
        <taxon>Herpotrichiellaceae</taxon>
        <taxon>Exophiala</taxon>
    </lineage>
</organism>
<evidence type="ECO:0000313" key="14">
    <source>
        <dbReference type="Proteomes" id="UP001203852"/>
    </source>
</evidence>
<evidence type="ECO:0000256" key="9">
    <source>
        <dbReference type="ARBA" id="ARBA00023128"/>
    </source>
</evidence>
<dbReference type="InterPro" id="IPR008689">
    <property type="entry name" value="ATP_synth_F0_dsu_mt"/>
</dbReference>
<name>A0AAN6IDB0_9EURO</name>
<evidence type="ECO:0000256" key="4">
    <source>
        <dbReference type="ARBA" id="ARBA00022448"/>
    </source>
</evidence>
<evidence type="ECO:0000256" key="6">
    <source>
        <dbReference type="ARBA" id="ARBA00022781"/>
    </source>
</evidence>
<evidence type="ECO:0000256" key="8">
    <source>
        <dbReference type="ARBA" id="ARBA00023065"/>
    </source>
</evidence>
<keyword evidence="11" id="KW-0066">ATP synthesis</keyword>
<sequence length="228" mass="26119">MSLCIPTSEALKIKVTWTHYMWNLCRLRDEGRTLNNDKSSLTPLSTRLHHTTLAKMAQSRAAMKLDWSKVGTQLGLRGSTATALANFKKRNDDARRRVQVLSEEPTTVDFGHYRSLLKNSAVIDEIEQYFKTFQPKTYDVNKQLKAIESFEQVALKNAEETKTKVEVELRSLEKALNDIEGARPWEEMTVDEITAAAPEIDEYTARLVKKGRWMPPGYLERFPNLSVL</sequence>
<keyword evidence="12" id="KW-0175">Coiled coil</keyword>
<evidence type="ECO:0000256" key="5">
    <source>
        <dbReference type="ARBA" id="ARBA00022547"/>
    </source>
</evidence>
<evidence type="ECO:0000256" key="12">
    <source>
        <dbReference type="SAM" id="Coils"/>
    </source>
</evidence>
<dbReference type="PANTHER" id="PTHR12700">
    <property type="entry name" value="ATP SYNTHASE SUBUNIT D, MITOCHONDRIAL"/>
    <property type="match status" value="1"/>
</dbReference>
<keyword evidence="14" id="KW-1185">Reference proteome</keyword>
<dbReference type="Proteomes" id="UP001203852">
    <property type="component" value="Unassembled WGS sequence"/>
</dbReference>
<evidence type="ECO:0000256" key="11">
    <source>
        <dbReference type="ARBA" id="ARBA00023310"/>
    </source>
</evidence>